<dbReference type="GO" id="GO:0036158">
    <property type="term" value="P:outer dynein arm assembly"/>
    <property type="evidence" value="ECO:0007669"/>
    <property type="project" value="TreeGrafter"/>
</dbReference>
<dbReference type="FunFam" id="3.80.10.10:FF:000052">
    <property type="entry name" value="Leucine rich repeat containing 6"/>
    <property type="match status" value="1"/>
</dbReference>
<evidence type="ECO:0008006" key="12">
    <source>
        <dbReference type="Google" id="ProtNLM"/>
    </source>
</evidence>
<gene>
    <name evidence="10" type="primary">RvY_10742-1</name>
    <name evidence="10" type="synonym">RvY_10742.1</name>
    <name evidence="10" type="ORF">RvY_10742</name>
</gene>
<comment type="subcellular location">
    <subcellularLocation>
        <location evidence="1">Cell projection</location>
        <location evidence="1">Cilium</location>
    </subcellularLocation>
    <subcellularLocation>
        <location evidence="2">Cytoplasm</location>
    </subcellularLocation>
</comment>
<feature type="region of interest" description="Disordered" evidence="9">
    <location>
        <begin position="188"/>
        <end position="209"/>
    </location>
</feature>
<dbReference type="PANTHER" id="PTHR18849:SF0">
    <property type="entry name" value="CILIA- AND FLAGELLA-ASSOCIATED PROTEIN 410-RELATED"/>
    <property type="match status" value="1"/>
</dbReference>
<evidence type="ECO:0000256" key="5">
    <source>
        <dbReference type="ARBA" id="ARBA00022737"/>
    </source>
</evidence>
<comment type="similarity">
    <text evidence="8">Belongs to the tilB family.</text>
</comment>
<keyword evidence="5" id="KW-0677">Repeat</keyword>
<name>A0A1D1VI87_RAMVA</name>
<dbReference type="PROSITE" id="PS51450">
    <property type="entry name" value="LRR"/>
    <property type="match status" value="4"/>
</dbReference>
<dbReference type="SMART" id="SM00365">
    <property type="entry name" value="LRR_SD22"/>
    <property type="match status" value="4"/>
</dbReference>
<protein>
    <recommendedName>
        <fullName evidence="12">U2A'/phosphoprotein 32 family A C-terminal domain-containing protein</fullName>
    </recommendedName>
</protein>
<dbReference type="SUPFAM" id="SSF52058">
    <property type="entry name" value="L domain-like"/>
    <property type="match status" value="1"/>
</dbReference>
<keyword evidence="4" id="KW-0433">Leucine-rich repeat</keyword>
<evidence type="ECO:0000256" key="2">
    <source>
        <dbReference type="ARBA" id="ARBA00004496"/>
    </source>
</evidence>
<feature type="compositionally biased region" description="Polar residues" evidence="9">
    <location>
        <begin position="188"/>
        <end position="197"/>
    </location>
</feature>
<sequence length="209" mass="24033">MTRITLDLLRKRSEHNEGLIHNLEELSLHQDSLEEIENLDRWCRELKILYLQGNSIQKIENLNRLKNLEYLNLALNSIERINHLEGCESLKKLDLTANFIGDLTSVENLRHNCYLEELYLTGNPCAEYGGYRMYVVGALPQLKVLDGQEVTRTEQLAALHNFPNIKARIITHQNEYNGRRVRTMSLHTVSSPSSQYSPLKGSRTAEESG</sequence>
<evidence type="ECO:0000256" key="8">
    <source>
        <dbReference type="ARBA" id="ARBA00049982"/>
    </source>
</evidence>
<dbReference type="InterPro" id="IPR032675">
    <property type="entry name" value="LRR_dom_sf"/>
</dbReference>
<evidence type="ECO:0000256" key="7">
    <source>
        <dbReference type="ARBA" id="ARBA00023273"/>
    </source>
</evidence>
<dbReference type="GO" id="GO:0005929">
    <property type="term" value="C:cilium"/>
    <property type="evidence" value="ECO:0007669"/>
    <property type="project" value="UniProtKB-SubCell"/>
</dbReference>
<dbReference type="Proteomes" id="UP000186922">
    <property type="component" value="Unassembled WGS sequence"/>
</dbReference>
<dbReference type="STRING" id="947166.A0A1D1VI87"/>
<dbReference type="EMBL" id="BDGG01000005">
    <property type="protein sequence ID" value="GAU99792.1"/>
    <property type="molecule type" value="Genomic_DNA"/>
</dbReference>
<keyword evidence="7" id="KW-0966">Cell projection</keyword>
<dbReference type="Pfam" id="PF14580">
    <property type="entry name" value="LRR_9"/>
    <property type="match status" value="1"/>
</dbReference>
<accession>A0A1D1VI87</accession>
<keyword evidence="3" id="KW-0963">Cytoplasm</keyword>
<evidence type="ECO:0000256" key="6">
    <source>
        <dbReference type="ARBA" id="ARBA00023069"/>
    </source>
</evidence>
<evidence type="ECO:0000256" key="9">
    <source>
        <dbReference type="SAM" id="MobiDB-lite"/>
    </source>
</evidence>
<dbReference type="Gene3D" id="3.80.10.10">
    <property type="entry name" value="Ribonuclease Inhibitor"/>
    <property type="match status" value="1"/>
</dbReference>
<evidence type="ECO:0000256" key="3">
    <source>
        <dbReference type="ARBA" id="ARBA00022490"/>
    </source>
</evidence>
<keyword evidence="11" id="KW-1185">Reference proteome</keyword>
<evidence type="ECO:0000313" key="10">
    <source>
        <dbReference type="EMBL" id="GAU99792.1"/>
    </source>
</evidence>
<keyword evidence="6" id="KW-0969">Cilium</keyword>
<dbReference type="AlphaFoldDB" id="A0A1D1VI87"/>
<dbReference type="InterPro" id="IPR001611">
    <property type="entry name" value="Leu-rich_rpt"/>
</dbReference>
<evidence type="ECO:0000256" key="4">
    <source>
        <dbReference type="ARBA" id="ARBA00022614"/>
    </source>
</evidence>
<organism evidence="10 11">
    <name type="scientific">Ramazzottius varieornatus</name>
    <name type="common">Water bear</name>
    <name type="synonym">Tardigrade</name>
    <dbReference type="NCBI Taxonomy" id="947166"/>
    <lineage>
        <taxon>Eukaryota</taxon>
        <taxon>Metazoa</taxon>
        <taxon>Ecdysozoa</taxon>
        <taxon>Tardigrada</taxon>
        <taxon>Eutardigrada</taxon>
        <taxon>Parachela</taxon>
        <taxon>Hypsibioidea</taxon>
        <taxon>Ramazzottiidae</taxon>
        <taxon>Ramazzottius</taxon>
    </lineage>
</organism>
<dbReference type="GO" id="GO:0005737">
    <property type="term" value="C:cytoplasm"/>
    <property type="evidence" value="ECO:0007669"/>
    <property type="project" value="UniProtKB-SubCell"/>
</dbReference>
<reference evidence="10 11" key="1">
    <citation type="journal article" date="2016" name="Nat. Commun.">
        <title>Extremotolerant tardigrade genome and improved radiotolerance of human cultured cells by tardigrade-unique protein.</title>
        <authorList>
            <person name="Hashimoto T."/>
            <person name="Horikawa D.D."/>
            <person name="Saito Y."/>
            <person name="Kuwahara H."/>
            <person name="Kozuka-Hata H."/>
            <person name="Shin-I T."/>
            <person name="Minakuchi Y."/>
            <person name="Ohishi K."/>
            <person name="Motoyama A."/>
            <person name="Aizu T."/>
            <person name="Enomoto A."/>
            <person name="Kondo K."/>
            <person name="Tanaka S."/>
            <person name="Hara Y."/>
            <person name="Koshikawa S."/>
            <person name="Sagara H."/>
            <person name="Miura T."/>
            <person name="Yokobori S."/>
            <person name="Miyagawa K."/>
            <person name="Suzuki Y."/>
            <person name="Kubo T."/>
            <person name="Oyama M."/>
            <person name="Kohara Y."/>
            <person name="Fujiyama A."/>
            <person name="Arakawa K."/>
            <person name="Katayama T."/>
            <person name="Toyoda A."/>
            <person name="Kunieda T."/>
        </authorList>
    </citation>
    <scope>NUCLEOTIDE SEQUENCE [LARGE SCALE GENOMIC DNA]</scope>
    <source>
        <strain evidence="10 11">YOKOZUNA-1</strain>
    </source>
</reference>
<evidence type="ECO:0000256" key="1">
    <source>
        <dbReference type="ARBA" id="ARBA00004138"/>
    </source>
</evidence>
<evidence type="ECO:0000313" key="11">
    <source>
        <dbReference type="Proteomes" id="UP000186922"/>
    </source>
</evidence>
<proteinExistence type="inferred from homology"/>
<dbReference type="OrthoDB" id="10250990at2759"/>
<comment type="caution">
    <text evidence="10">The sequence shown here is derived from an EMBL/GenBank/DDBJ whole genome shotgun (WGS) entry which is preliminary data.</text>
</comment>
<dbReference type="PANTHER" id="PTHR18849">
    <property type="entry name" value="LEUCINE RICH REPEAT PROTEIN"/>
    <property type="match status" value="1"/>
</dbReference>